<proteinExistence type="inferred from homology"/>
<evidence type="ECO:0000256" key="2">
    <source>
        <dbReference type="ARBA" id="ARBA00022553"/>
    </source>
</evidence>
<comment type="similarity">
    <text evidence="8">Belongs to the ubiquitin-conjugating enzyme family.</text>
</comment>
<gene>
    <name evidence="11" type="primary">ORF148243</name>
</gene>
<evidence type="ECO:0000256" key="5">
    <source>
        <dbReference type="ARBA" id="ARBA00022786"/>
    </source>
</evidence>
<evidence type="ECO:0000256" key="7">
    <source>
        <dbReference type="PROSITE-ProRule" id="PRU10133"/>
    </source>
</evidence>
<sequence length="291" mass="33358">FFHNIVTSLFINAIFRLRFSLTKTKLVWVSFINSQSCLCTDTNSSQFCHLLCTLKMAQSPSGSAVKALQLELKKIQAEPVEGFRVKLVNDDNIFEWEVAIFGPPGTLYEGGYFKAHMKFPLDYPYSPPSVRFISKMWHPNVYENGEVCISILHPPIDDPQSGELPSERWNPTQTVRTILLSVISLLNEPNTFSPANVDASVMFRKFRESRGKEKEYENIIRKQVQATKEDAEKDQVRVPTTLQEYCVSSIPSHDNQVDADFYDDTYVDDLDDEEEDMYHEDDEEDSGNEDS</sequence>
<organism evidence="11">
    <name type="scientific">Arion vulgaris</name>
    <dbReference type="NCBI Taxonomy" id="1028688"/>
    <lineage>
        <taxon>Eukaryota</taxon>
        <taxon>Metazoa</taxon>
        <taxon>Spiralia</taxon>
        <taxon>Lophotrochozoa</taxon>
        <taxon>Mollusca</taxon>
        <taxon>Gastropoda</taxon>
        <taxon>Heterobranchia</taxon>
        <taxon>Euthyneura</taxon>
        <taxon>Panpulmonata</taxon>
        <taxon>Eupulmonata</taxon>
        <taxon>Stylommatophora</taxon>
        <taxon>Helicina</taxon>
        <taxon>Arionoidea</taxon>
        <taxon>Arionidae</taxon>
        <taxon>Arion</taxon>
    </lineage>
</organism>
<dbReference type="SUPFAM" id="SSF54495">
    <property type="entry name" value="UBC-like"/>
    <property type="match status" value="1"/>
</dbReference>
<dbReference type="PROSITE" id="PS00183">
    <property type="entry name" value="UBC_1"/>
    <property type="match status" value="1"/>
</dbReference>
<feature type="region of interest" description="Disordered" evidence="9">
    <location>
        <begin position="249"/>
        <end position="291"/>
    </location>
</feature>
<protein>
    <recommendedName>
        <fullName evidence="10">UBC core domain-containing protein</fullName>
    </recommendedName>
</protein>
<dbReference type="Gene3D" id="3.10.110.10">
    <property type="entry name" value="Ubiquitin Conjugating Enzyme"/>
    <property type="match status" value="1"/>
</dbReference>
<feature type="active site" description="Glycyl thioester intermediate" evidence="7">
    <location>
        <position position="148"/>
    </location>
</feature>
<dbReference type="SMART" id="SM00212">
    <property type="entry name" value="UBCc"/>
    <property type="match status" value="1"/>
</dbReference>
<dbReference type="AlphaFoldDB" id="A0A0B7AXF8"/>
<evidence type="ECO:0000313" key="11">
    <source>
        <dbReference type="EMBL" id="CEK85438.1"/>
    </source>
</evidence>
<dbReference type="PANTHER" id="PTHR24067">
    <property type="entry name" value="UBIQUITIN-CONJUGATING ENZYME E2"/>
    <property type="match status" value="1"/>
</dbReference>
<evidence type="ECO:0000256" key="3">
    <source>
        <dbReference type="ARBA" id="ARBA00022679"/>
    </source>
</evidence>
<keyword evidence="2" id="KW-0597">Phosphoprotein</keyword>
<feature type="domain" description="UBC core" evidence="10">
    <location>
        <begin position="63"/>
        <end position="229"/>
    </location>
</feature>
<evidence type="ECO:0000256" key="4">
    <source>
        <dbReference type="ARBA" id="ARBA00022741"/>
    </source>
</evidence>
<feature type="compositionally biased region" description="Acidic residues" evidence="9">
    <location>
        <begin position="260"/>
        <end position="291"/>
    </location>
</feature>
<dbReference type="InterPro" id="IPR000608">
    <property type="entry name" value="UBC"/>
</dbReference>
<evidence type="ECO:0000259" key="10">
    <source>
        <dbReference type="PROSITE" id="PS50127"/>
    </source>
</evidence>
<dbReference type="Pfam" id="PF00179">
    <property type="entry name" value="UQ_con"/>
    <property type="match status" value="1"/>
</dbReference>
<evidence type="ECO:0000256" key="1">
    <source>
        <dbReference type="ARBA" id="ARBA00004906"/>
    </source>
</evidence>
<dbReference type="PROSITE" id="PS50127">
    <property type="entry name" value="UBC_2"/>
    <property type="match status" value="1"/>
</dbReference>
<evidence type="ECO:0000256" key="9">
    <source>
        <dbReference type="SAM" id="MobiDB-lite"/>
    </source>
</evidence>
<evidence type="ECO:0000256" key="6">
    <source>
        <dbReference type="ARBA" id="ARBA00022840"/>
    </source>
</evidence>
<dbReference type="CDD" id="cd23803">
    <property type="entry name" value="UBCc_UBE2R"/>
    <property type="match status" value="1"/>
</dbReference>
<keyword evidence="3" id="KW-0808">Transferase</keyword>
<reference evidence="11" key="1">
    <citation type="submission" date="2014-12" db="EMBL/GenBank/DDBJ databases">
        <title>Insight into the proteome of Arion vulgaris.</title>
        <authorList>
            <person name="Aradska J."/>
            <person name="Bulat T."/>
            <person name="Smidak R."/>
            <person name="Sarate P."/>
            <person name="Gangsoo J."/>
            <person name="Sialana F."/>
            <person name="Bilban M."/>
            <person name="Lubec G."/>
        </authorList>
    </citation>
    <scope>NUCLEOTIDE SEQUENCE</scope>
    <source>
        <tissue evidence="11">Skin</tissue>
    </source>
</reference>
<dbReference type="EMBL" id="HACG01038573">
    <property type="protein sequence ID" value="CEK85438.1"/>
    <property type="molecule type" value="Transcribed_RNA"/>
</dbReference>
<name>A0A0B7AXF8_9EUPU</name>
<accession>A0A0B7AXF8</accession>
<evidence type="ECO:0000256" key="8">
    <source>
        <dbReference type="RuleBase" id="RU362109"/>
    </source>
</evidence>
<keyword evidence="6 8" id="KW-0067">ATP-binding</keyword>
<dbReference type="InterPro" id="IPR023313">
    <property type="entry name" value="UBQ-conjugating_AS"/>
</dbReference>
<dbReference type="GO" id="GO:0061631">
    <property type="term" value="F:ubiquitin conjugating enzyme activity"/>
    <property type="evidence" value="ECO:0007669"/>
    <property type="project" value="UniProtKB-ARBA"/>
</dbReference>
<keyword evidence="4 8" id="KW-0547">Nucleotide-binding</keyword>
<comment type="pathway">
    <text evidence="1">Protein modification; protein ubiquitination.</text>
</comment>
<dbReference type="GO" id="GO:0005524">
    <property type="term" value="F:ATP binding"/>
    <property type="evidence" value="ECO:0007669"/>
    <property type="project" value="UniProtKB-UniRule"/>
</dbReference>
<dbReference type="InterPro" id="IPR016135">
    <property type="entry name" value="UBQ-conjugating_enzyme/RWD"/>
</dbReference>
<feature type="non-terminal residue" evidence="11">
    <location>
        <position position="1"/>
    </location>
</feature>
<dbReference type="InterPro" id="IPR050113">
    <property type="entry name" value="Ub_conjugating_enzyme"/>
</dbReference>
<keyword evidence="5 8" id="KW-0833">Ubl conjugation pathway</keyword>
<dbReference type="FunFam" id="3.10.110.10:FF:000009">
    <property type="entry name" value="Ubiquitin-conjugating enzyme E2 R2"/>
    <property type="match status" value="1"/>
</dbReference>